<protein>
    <submittedName>
        <fullName evidence="4">Protein SPIRAL1-like 2</fullName>
    </submittedName>
</protein>
<comment type="caution">
    <text evidence="4">The sequence shown here is derived from an EMBL/GenBank/DDBJ whole genome shotgun (WGS) entry which is preliminary data.</text>
</comment>
<keyword evidence="5" id="KW-1185">Reference proteome</keyword>
<feature type="region of interest" description="Disordered" evidence="3">
    <location>
        <begin position="16"/>
        <end position="97"/>
    </location>
</feature>
<dbReference type="GO" id="GO:0005874">
    <property type="term" value="C:microtubule"/>
    <property type="evidence" value="ECO:0007669"/>
    <property type="project" value="UniProtKB-KW"/>
</dbReference>
<sequence>MGRGVGAGGGQSSLGYLFGSGAAADNPPPAQKGGQSSLGYLFGSGAASDNPPPATKGSNNEHSSKPSAASQTVDSIKQQAAAGIRSNTTTNSLTNNYLRADGQHCGNFISVRH</sequence>
<evidence type="ECO:0000313" key="4">
    <source>
        <dbReference type="EMBL" id="KAL2532009.1"/>
    </source>
</evidence>
<comment type="similarity">
    <text evidence="1">Belongs to the SPIRAL1 family.</text>
</comment>
<feature type="compositionally biased region" description="Low complexity" evidence="3">
    <location>
        <begin position="86"/>
        <end position="96"/>
    </location>
</feature>
<dbReference type="EMBL" id="JBFOLK010000002">
    <property type="protein sequence ID" value="KAL2532009.1"/>
    <property type="molecule type" value="Genomic_DNA"/>
</dbReference>
<dbReference type="InterPro" id="IPR039613">
    <property type="entry name" value="SPR1/2/3/4/5"/>
</dbReference>
<evidence type="ECO:0000256" key="3">
    <source>
        <dbReference type="SAM" id="MobiDB-lite"/>
    </source>
</evidence>
<dbReference type="PANTHER" id="PTHR33403">
    <property type="entry name" value="SPR1"/>
    <property type="match status" value="1"/>
</dbReference>
<evidence type="ECO:0000256" key="1">
    <source>
        <dbReference type="ARBA" id="ARBA00009656"/>
    </source>
</evidence>
<organism evidence="4 5">
    <name type="scientific">Abeliophyllum distichum</name>
    <dbReference type="NCBI Taxonomy" id="126358"/>
    <lineage>
        <taxon>Eukaryota</taxon>
        <taxon>Viridiplantae</taxon>
        <taxon>Streptophyta</taxon>
        <taxon>Embryophyta</taxon>
        <taxon>Tracheophyta</taxon>
        <taxon>Spermatophyta</taxon>
        <taxon>Magnoliopsida</taxon>
        <taxon>eudicotyledons</taxon>
        <taxon>Gunneridae</taxon>
        <taxon>Pentapetalae</taxon>
        <taxon>asterids</taxon>
        <taxon>lamiids</taxon>
        <taxon>Lamiales</taxon>
        <taxon>Oleaceae</taxon>
        <taxon>Forsythieae</taxon>
        <taxon>Abeliophyllum</taxon>
    </lineage>
</organism>
<accession>A0ABD1V3X1</accession>
<dbReference type="Proteomes" id="UP001604336">
    <property type="component" value="Unassembled WGS sequence"/>
</dbReference>
<reference evidence="5" key="1">
    <citation type="submission" date="2024-07" db="EMBL/GenBank/DDBJ databases">
        <title>Two chromosome-level genome assemblies of Korean endemic species Abeliophyllum distichum and Forsythia ovata (Oleaceae).</title>
        <authorList>
            <person name="Jang H."/>
        </authorList>
    </citation>
    <scope>NUCLEOTIDE SEQUENCE [LARGE SCALE GENOMIC DNA]</scope>
</reference>
<dbReference type="AlphaFoldDB" id="A0ABD1V3X1"/>
<evidence type="ECO:0000256" key="2">
    <source>
        <dbReference type="ARBA" id="ARBA00022701"/>
    </source>
</evidence>
<dbReference type="PANTHER" id="PTHR33403:SF48">
    <property type="entry name" value="PROTEIN SPIRAL1-LIKE 1"/>
    <property type="match status" value="1"/>
</dbReference>
<evidence type="ECO:0000313" key="5">
    <source>
        <dbReference type="Proteomes" id="UP001604336"/>
    </source>
</evidence>
<name>A0ABD1V3X1_9LAMI</name>
<keyword evidence="2" id="KW-0493">Microtubule</keyword>
<gene>
    <name evidence="4" type="ORF">Adt_05360</name>
</gene>
<proteinExistence type="inferred from homology"/>
<feature type="compositionally biased region" description="Polar residues" evidence="3">
    <location>
        <begin position="56"/>
        <end position="78"/>
    </location>
</feature>